<comment type="subcellular location">
    <subcellularLocation>
        <location evidence="1">Membrane</location>
        <topology evidence="1">Multi-pass membrane protein</topology>
    </subcellularLocation>
</comment>
<name>A0A1N6I9N4_9BURK</name>
<evidence type="ECO:0000256" key="1">
    <source>
        <dbReference type="ARBA" id="ARBA00004141"/>
    </source>
</evidence>
<dbReference type="RefSeq" id="WP_074297312.1">
    <property type="nucleotide sequence ID" value="NZ_FSRU01000001.1"/>
</dbReference>
<keyword evidence="10" id="KW-1185">Reference proteome</keyword>
<evidence type="ECO:0000256" key="2">
    <source>
        <dbReference type="ARBA" id="ARBA00010992"/>
    </source>
</evidence>
<dbReference type="InterPro" id="IPR005829">
    <property type="entry name" value="Sugar_transporter_CS"/>
</dbReference>
<dbReference type="OrthoDB" id="9787026at2"/>
<organism evidence="9 10">
    <name type="scientific">Paraburkholderia phenazinium</name>
    <dbReference type="NCBI Taxonomy" id="60549"/>
    <lineage>
        <taxon>Bacteria</taxon>
        <taxon>Pseudomonadati</taxon>
        <taxon>Pseudomonadota</taxon>
        <taxon>Betaproteobacteria</taxon>
        <taxon>Burkholderiales</taxon>
        <taxon>Burkholderiaceae</taxon>
        <taxon>Paraburkholderia</taxon>
    </lineage>
</organism>
<dbReference type="Gene3D" id="1.20.1250.20">
    <property type="entry name" value="MFS general substrate transporter like domains"/>
    <property type="match status" value="1"/>
</dbReference>
<dbReference type="PROSITE" id="PS00217">
    <property type="entry name" value="SUGAR_TRANSPORT_2"/>
    <property type="match status" value="1"/>
</dbReference>
<keyword evidence="4 7" id="KW-0812">Transmembrane</keyword>
<dbReference type="Proteomes" id="UP000185151">
    <property type="component" value="Unassembled WGS sequence"/>
</dbReference>
<evidence type="ECO:0000256" key="5">
    <source>
        <dbReference type="ARBA" id="ARBA00022989"/>
    </source>
</evidence>
<proteinExistence type="inferred from homology"/>
<accession>A0A1N6I9N4</accession>
<feature type="transmembrane region" description="Helical" evidence="7">
    <location>
        <begin position="315"/>
        <end position="336"/>
    </location>
</feature>
<feature type="transmembrane region" description="Helical" evidence="7">
    <location>
        <begin position="279"/>
        <end position="303"/>
    </location>
</feature>
<dbReference type="GO" id="GO:0022857">
    <property type="term" value="F:transmembrane transporter activity"/>
    <property type="evidence" value="ECO:0007669"/>
    <property type="project" value="InterPro"/>
</dbReference>
<evidence type="ECO:0000256" key="7">
    <source>
        <dbReference type="SAM" id="Phobius"/>
    </source>
</evidence>
<dbReference type="CDD" id="cd17316">
    <property type="entry name" value="MFS_SV2_like"/>
    <property type="match status" value="1"/>
</dbReference>
<evidence type="ECO:0000313" key="10">
    <source>
        <dbReference type="Proteomes" id="UP000185151"/>
    </source>
</evidence>
<evidence type="ECO:0000256" key="3">
    <source>
        <dbReference type="ARBA" id="ARBA00022448"/>
    </source>
</evidence>
<evidence type="ECO:0000256" key="6">
    <source>
        <dbReference type="ARBA" id="ARBA00023136"/>
    </source>
</evidence>
<dbReference type="InterPro" id="IPR005828">
    <property type="entry name" value="MFS_sugar_transport-like"/>
</dbReference>
<dbReference type="PANTHER" id="PTHR23511">
    <property type="entry name" value="SYNAPTIC VESICLE GLYCOPROTEIN 2"/>
    <property type="match status" value="1"/>
</dbReference>
<evidence type="ECO:0000259" key="8">
    <source>
        <dbReference type="PROSITE" id="PS50850"/>
    </source>
</evidence>
<keyword evidence="3" id="KW-0813">Transport</keyword>
<keyword evidence="5 7" id="KW-1133">Transmembrane helix</keyword>
<feature type="transmembrane region" description="Helical" evidence="7">
    <location>
        <begin position="433"/>
        <end position="451"/>
    </location>
</feature>
<protein>
    <submittedName>
        <fullName evidence="9">MFS transporter, putative metabolite:H+ symporter</fullName>
    </submittedName>
</protein>
<dbReference type="PANTHER" id="PTHR23511:SF34">
    <property type="entry name" value="SYNAPTIC VESICLE GLYCOPROTEIN 2"/>
    <property type="match status" value="1"/>
</dbReference>
<keyword evidence="6 7" id="KW-0472">Membrane</keyword>
<dbReference type="EMBL" id="FSRU01000001">
    <property type="protein sequence ID" value="SIO28748.1"/>
    <property type="molecule type" value="Genomic_DNA"/>
</dbReference>
<dbReference type="InterPro" id="IPR020846">
    <property type="entry name" value="MFS_dom"/>
</dbReference>
<evidence type="ECO:0000313" key="9">
    <source>
        <dbReference type="EMBL" id="SIO28748.1"/>
    </source>
</evidence>
<feature type="transmembrane region" description="Helical" evidence="7">
    <location>
        <begin position="161"/>
        <end position="182"/>
    </location>
</feature>
<feature type="transmembrane region" description="Helical" evidence="7">
    <location>
        <begin position="343"/>
        <end position="360"/>
    </location>
</feature>
<reference evidence="9 10" key="1">
    <citation type="submission" date="2016-11" db="EMBL/GenBank/DDBJ databases">
        <authorList>
            <person name="Jaros S."/>
            <person name="Januszkiewicz K."/>
            <person name="Wedrychowicz H."/>
        </authorList>
    </citation>
    <scope>NUCLEOTIDE SEQUENCE [LARGE SCALE GENOMIC DNA]</scope>
    <source>
        <strain evidence="9 10">GAS95</strain>
    </source>
</reference>
<feature type="transmembrane region" description="Helical" evidence="7">
    <location>
        <begin position="188"/>
        <end position="209"/>
    </location>
</feature>
<feature type="transmembrane region" description="Helical" evidence="7">
    <location>
        <begin position="74"/>
        <end position="94"/>
    </location>
</feature>
<feature type="transmembrane region" description="Helical" evidence="7">
    <location>
        <begin position="38"/>
        <end position="62"/>
    </location>
</feature>
<feature type="domain" description="Major facilitator superfamily (MFS) profile" evidence="8">
    <location>
        <begin position="36"/>
        <end position="457"/>
    </location>
</feature>
<dbReference type="AlphaFoldDB" id="A0A1N6I9N4"/>
<dbReference type="SUPFAM" id="SSF103473">
    <property type="entry name" value="MFS general substrate transporter"/>
    <property type="match status" value="1"/>
</dbReference>
<feature type="transmembrane region" description="Helical" evidence="7">
    <location>
        <begin position="366"/>
        <end position="390"/>
    </location>
</feature>
<dbReference type="InterPro" id="IPR036259">
    <property type="entry name" value="MFS_trans_sf"/>
</dbReference>
<dbReference type="Pfam" id="PF00083">
    <property type="entry name" value="Sugar_tr"/>
    <property type="match status" value="1"/>
</dbReference>
<gene>
    <name evidence="9" type="ORF">SAMN05444165_1964</name>
</gene>
<evidence type="ECO:0000256" key="4">
    <source>
        <dbReference type="ARBA" id="ARBA00022692"/>
    </source>
</evidence>
<dbReference type="GO" id="GO:0016020">
    <property type="term" value="C:membrane"/>
    <property type="evidence" value="ECO:0007669"/>
    <property type="project" value="UniProtKB-SubCell"/>
</dbReference>
<dbReference type="PROSITE" id="PS50850">
    <property type="entry name" value="MFS"/>
    <property type="match status" value="1"/>
</dbReference>
<comment type="similarity">
    <text evidence="2">Belongs to the major facilitator superfamily. Sugar transporter (TC 2.A.1.1) family.</text>
</comment>
<sequence>MGIPSAPPQLSQRAITSTDIVSRLERIPTSGWHVRTRAIVGIATFFDAFDALTLAFVLPSLIRTWHLLPGQAALLLSAGFLGQLVGAFSFGGLAERYGRIPTLVLSVAIFSFASLLCAAANGFAMLLVFRAVQGVGLGGEVPVAATYINELTKSHGRGRFILLYEIIFPVGLVFAGLLGTWIVPTFGWRYMFLIGALPAIPTLLMTRLLPESPRWLLAKGKLTEAQKVVEKIETAVSKNGARPLPPVRPLETVVAQPPTHGRKRFGAELFSPFYRWRTLVIWMLWFCSAFVVYGLVSWLPTIYSTVFHVPLRDALLFSLTANLAGLVGTLACALLIDRTGRRPWFVAAFICAGCSLAALATHANSLSAVVAIASISYFFVNSTALALYVYTPECYPTRIRALGTSIGTGWQRIASIFSPLIVGSLLMNSAVSAVFWLYCAAAVAGAIVSLFTTETAGRTLEELSP</sequence>
<feature type="transmembrane region" description="Helical" evidence="7">
    <location>
        <begin position="100"/>
        <end position="129"/>
    </location>
</feature>